<proteinExistence type="predicted"/>
<sequence>MAGLSRRELQALAKKHGIKANMKSEDILSALTSSGLLDNVSNQDDQAAIDAASANSQVSSASPSAGQQSASSPKSRRSSARTPRRSSVRTPGTGKRQVQTPRKSEKFAEAAPRASEVNRKSHSSKELVANGVPSGKKSKLSPSISKHRESSSRSQCLKPRHSSQKRKADESVDERSSKRRRTSQPEVKSRAAAKTTVSTTISGGKEKNLPGESQAVKAKHPAVKDFDRIHQRQFEKMRSIASSKAADVSKTTVKVNRKSSVTETKASSTASKPPQLGVKSPSRTGYKPPSPFMIKKSLKPLTTAIPFKLSQAREASQRSSQKVDETLKKATTPRKSLTRNIKTFSADAKMQSASKHRQIK</sequence>
<feature type="region of interest" description="Disordered" evidence="1">
    <location>
        <begin position="47"/>
        <end position="297"/>
    </location>
</feature>
<dbReference type="KEGG" id="gtt:GUITHDRAFT_133013"/>
<dbReference type="RefSeq" id="XP_005840247.1">
    <property type="nucleotide sequence ID" value="XM_005840190.1"/>
</dbReference>
<evidence type="ECO:0000313" key="2">
    <source>
        <dbReference type="EMBL" id="EKX53267.1"/>
    </source>
</evidence>
<feature type="compositionally biased region" description="Low complexity" evidence="1">
    <location>
        <begin position="47"/>
        <end position="73"/>
    </location>
</feature>
<feature type="compositionally biased region" description="Basic and acidic residues" evidence="1">
    <location>
        <begin position="166"/>
        <end position="176"/>
    </location>
</feature>
<dbReference type="EMBL" id="JH992970">
    <property type="protein sequence ID" value="EKX53267.1"/>
    <property type="molecule type" value="Genomic_DNA"/>
</dbReference>
<evidence type="ECO:0000256" key="1">
    <source>
        <dbReference type="SAM" id="MobiDB-lite"/>
    </source>
</evidence>
<accession>L1JY56</accession>
<reference evidence="2 4" key="1">
    <citation type="journal article" date="2012" name="Nature">
        <title>Algal genomes reveal evolutionary mosaicism and the fate of nucleomorphs.</title>
        <authorList>
            <consortium name="DOE Joint Genome Institute"/>
            <person name="Curtis B.A."/>
            <person name="Tanifuji G."/>
            <person name="Burki F."/>
            <person name="Gruber A."/>
            <person name="Irimia M."/>
            <person name="Maruyama S."/>
            <person name="Arias M.C."/>
            <person name="Ball S.G."/>
            <person name="Gile G.H."/>
            <person name="Hirakawa Y."/>
            <person name="Hopkins J.F."/>
            <person name="Kuo A."/>
            <person name="Rensing S.A."/>
            <person name="Schmutz J."/>
            <person name="Symeonidi A."/>
            <person name="Elias M."/>
            <person name="Eveleigh R.J."/>
            <person name="Herman E.K."/>
            <person name="Klute M.J."/>
            <person name="Nakayama T."/>
            <person name="Obornik M."/>
            <person name="Reyes-Prieto A."/>
            <person name="Armbrust E.V."/>
            <person name="Aves S.J."/>
            <person name="Beiko R.G."/>
            <person name="Coutinho P."/>
            <person name="Dacks J.B."/>
            <person name="Durnford D.G."/>
            <person name="Fast N.M."/>
            <person name="Green B.R."/>
            <person name="Grisdale C.J."/>
            <person name="Hempel F."/>
            <person name="Henrissat B."/>
            <person name="Hoppner M.P."/>
            <person name="Ishida K."/>
            <person name="Kim E."/>
            <person name="Koreny L."/>
            <person name="Kroth P.G."/>
            <person name="Liu Y."/>
            <person name="Malik S.B."/>
            <person name="Maier U.G."/>
            <person name="McRose D."/>
            <person name="Mock T."/>
            <person name="Neilson J.A."/>
            <person name="Onodera N.T."/>
            <person name="Poole A.M."/>
            <person name="Pritham E.J."/>
            <person name="Richards T.A."/>
            <person name="Rocap G."/>
            <person name="Roy S.W."/>
            <person name="Sarai C."/>
            <person name="Schaack S."/>
            <person name="Shirato S."/>
            <person name="Slamovits C.H."/>
            <person name="Spencer D.F."/>
            <person name="Suzuki S."/>
            <person name="Worden A.Z."/>
            <person name="Zauner S."/>
            <person name="Barry K."/>
            <person name="Bell C."/>
            <person name="Bharti A.K."/>
            <person name="Crow J.A."/>
            <person name="Grimwood J."/>
            <person name="Kramer R."/>
            <person name="Lindquist E."/>
            <person name="Lucas S."/>
            <person name="Salamov A."/>
            <person name="McFadden G.I."/>
            <person name="Lane C.E."/>
            <person name="Keeling P.J."/>
            <person name="Gray M.W."/>
            <person name="Grigoriev I.V."/>
            <person name="Archibald J.M."/>
        </authorList>
    </citation>
    <scope>NUCLEOTIDE SEQUENCE</scope>
    <source>
        <strain evidence="2 4">CCMP2712</strain>
    </source>
</reference>
<feature type="compositionally biased region" description="Polar residues" evidence="1">
    <location>
        <begin position="249"/>
        <end position="272"/>
    </location>
</feature>
<keyword evidence="4" id="KW-1185">Reference proteome</keyword>
<dbReference type="EnsemblProtists" id="EKX53267">
    <property type="protein sequence ID" value="EKX53267"/>
    <property type="gene ID" value="GUITHDRAFT_133013"/>
</dbReference>
<protein>
    <submittedName>
        <fullName evidence="2 3">Uncharacterized protein</fullName>
    </submittedName>
</protein>
<reference evidence="3" key="3">
    <citation type="submission" date="2016-03" db="UniProtKB">
        <authorList>
            <consortium name="EnsemblProtists"/>
        </authorList>
    </citation>
    <scope>IDENTIFICATION</scope>
</reference>
<evidence type="ECO:0000313" key="4">
    <source>
        <dbReference type="Proteomes" id="UP000011087"/>
    </source>
</evidence>
<feature type="region of interest" description="Disordered" evidence="1">
    <location>
        <begin position="310"/>
        <end position="360"/>
    </location>
</feature>
<feature type="compositionally biased region" description="Polar residues" evidence="1">
    <location>
        <begin position="333"/>
        <end position="343"/>
    </location>
</feature>
<dbReference type="AlphaFoldDB" id="L1JY56"/>
<reference evidence="4" key="2">
    <citation type="submission" date="2012-11" db="EMBL/GenBank/DDBJ databases">
        <authorList>
            <person name="Kuo A."/>
            <person name="Curtis B.A."/>
            <person name="Tanifuji G."/>
            <person name="Burki F."/>
            <person name="Gruber A."/>
            <person name="Irimia M."/>
            <person name="Maruyama S."/>
            <person name="Arias M.C."/>
            <person name="Ball S.G."/>
            <person name="Gile G.H."/>
            <person name="Hirakawa Y."/>
            <person name="Hopkins J.F."/>
            <person name="Rensing S.A."/>
            <person name="Schmutz J."/>
            <person name="Symeonidi A."/>
            <person name="Elias M."/>
            <person name="Eveleigh R.J."/>
            <person name="Herman E.K."/>
            <person name="Klute M.J."/>
            <person name="Nakayama T."/>
            <person name="Obornik M."/>
            <person name="Reyes-Prieto A."/>
            <person name="Armbrust E.V."/>
            <person name="Aves S.J."/>
            <person name="Beiko R.G."/>
            <person name="Coutinho P."/>
            <person name="Dacks J.B."/>
            <person name="Durnford D.G."/>
            <person name="Fast N.M."/>
            <person name="Green B.R."/>
            <person name="Grisdale C."/>
            <person name="Hempe F."/>
            <person name="Henrissat B."/>
            <person name="Hoppner M.P."/>
            <person name="Ishida K.-I."/>
            <person name="Kim E."/>
            <person name="Koreny L."/>
            <person name="Kroth P.G."/>
            <person name="Liu Y."/>
            <person name="Malik S.-B."/>
            <person name="Maier U.G."/>
            <person name="McRose D."/>
            <person name="Mock T."/>
            <person name="Neilson J.A."/>
            <person name="Onodera N.T."/>
            <person name="Poole A.M."/>
            <person name="Pritham E.J."/>
            <person name="Richards T.A."/>
            <person name="Rocap G."/>
            <person name="Roy S.W."/>
            <person name="Sarai C."/>
            <person name="Schaack S."/>
            <person name="Shirato S."/>
            <person name="Slamovits C.H."/>
            <person name="Spencer D.F."/>
            <person name="Suzuki S."/>
            <person name="Worden A.Z."/>
            <person name="Zauner S."/>
            <person name="Barry K."/>
            <person name="Bell C."/>
            <person name="Bharti A.K."/>
            <person name="Crow J.A."/>
            <person name="Grimwood J."/>
            <person name="Kramer R."/>
            <person name="Lindquist E."/>
            <person name="Lucas S."/>
            <person name="Salamov A."/>
            <person name="McFadden G.I."/>
            <person name="Lane C.E."/>
            <person name="Keeling P.J."/>
            <person name="Gray M.W."/>
            <person name="Grigoriev I.V."/>
            <person name="Archibald J.M."/>
        </authorList>
    </citation>
    <scope>NUCLEOTIDE SEQUENCE</scope>
    <source>
        <strain evidence="4">CCMP2712</strain>
    </source>
</reference>
<dbReference type="PaxDb" id="55529-EKX53267"/>
<feature type="compositionally biased region" description="Basic residues" evidence="1">
    <location>
        <begin position="74"/>
        <end position="87"/>
    </location>
</feature>
<feature type="compositionally biased region" description="Low complexity" evidence="1">
    <location>
        <begin position="310"/>
        <end position="320"/>
    </location>
</feature>
<organism evidence="2">
    <name type="scientific">Guillardia theta (strain CCMP2712)</name>
    <name type="common">Cryptophyte</name>
    <dbReference type="NCBI Taxonomy" id="905079"/>
    <lineage>
        <taxon>Eukaryota</taxon>
        <taxon>Cryptophyceae</taxon>
        <taxon>Pyrenomonadales</taxon>
        <taxon>Geminigeraceae</taxon>
        <taxon>Guillardia</taxon>
    </lineage>
</organism>
<dbReference type="OrthoDB" id="5964929at2759"/>
<dbReference type="Proteomes" id="UP000011087">
    <property type="component" value="Unassembled WGS sequence"/>
</dbReference>
<dbReference type="GeneID" id="17310124"/>
<evidence type="ECO:0000313" key="3">
    <source>
        <dbReference type="EnsemblProtists" id="EKX53267"/>
    </source>
</evidence>
<dbReference type="HOGENOM" id="CLU_770404_0_0_1"/>
<gene>
    <name evidence="2" type="ORF">GUITHDRAFT_133013</name>
</gene>
<feature type="compositionally biased region" description="Basic and acidic residues" evidence="1">
    <location>
        <begin position="116"/>
        <end position="125"/>
    </location>
</feature>
<name>L1JY56_GUITC</name>
<feature type="compositionally biased region" description="Basic and acidic residues" evidence="1">
    <location>
        <begin position="222"/>
        <end position="238"/>
    </location>
</feature>